<reference evidence="4 5" key="1">
    <citation type="submission" date="2016-05" db="EMBL/GenBank/DDBJ databases">
        <title>Genome sequencing of Trichophyton rubrum CMCC(F)T1i isolated from hair.</title>
        <authorList>
            <person name="Zhan P."/>
            <person name="Tao Y."/>
            <person name="Liu W."/>
        </authorList>
    </citation>
    <scope>NUCLEOTIDE SEQUENCE [LARGE SCALE GENOMIC DNA]</scope>
    <source>
        <strain evidence="5">CMCC(F)T1i</strain>
    </source>
</reference>
<dbReference type="InterPro" id="IPR037238">
    <property type="entry name" value="YbiA-like_sf"/>
</dbReference>
<dbReference type="Gene3D" id="1.10.357.40">
    <property type="entry name" value="YbiA-like"/>
    <property type="match status" value="1"/>
</dbReference>
<feature type="domain" description="NADAR" evidence="3">
    <location>
        <begin position="87"/>
        <end position="249"/>
    </location>
</feature>
<dbReference type="EMBL" id="LHPM01000018">
    <property type="protein sequence ID" value="OAL63081.1"/>
    <property type="molecule type" value="Genomic_DNA"/>
</dbReference>
<gene>
    <name evidence="4" type="ORF">A7C99_5469</name>
</gene>
<feature type="chain" id="PRO_5008085676" description="NADAR domain-containing protein" evidence="2">
    <location>
        <begin position="19"/>
        <end position="261"/>
    </location>
</feature>
<dbReference type="Pfam" id="PF08719">
    <property type="entry name" value="NADAR"/>
    <property type="match status" value="1"/>
</dbReference>
<feature type="signal peptide" evidence="2">
    <location>
        <begin position="1"/>
        <end position="18"/>
    </location>
</feature>
<keyword evidence="1" id="KW-0175">Coiled coil</keyword>
<dbReference type="InterPro" id="IPR012816">
    <property type="entry name" value="NADAR"/>
</dbReference>
<dbReference type="NCBIfam" id="TIGR02464">
    <property type="entry name" value="ribofla_fusion"/>
    <property type="match status" value="1"/>
</dbReference>
<dbReference type="SUPFAM" id="SSF143990">
    <property type="entry name" value="YbiA-like"/>
    <property type="match status" value="1"/>
</dbReference>
<organism evidence="4 5">
    <name type="scientific">Trichophyton rubrum</name>
    <name type="common">Athlete's foot fungus</name>
    <name type="synonym">Epidermophyton rubrum</name>
    <dbReference type="NCBI Taxonomy" id="5551"/>
    <lineage>
        <taxon>Eukaryota</taxon>
        <taxon>Fungi</taxon>
        <taxon>Dikarya</taxon>
        <taxon>Ascomycota</taxon>
        <taxon>Pezizomycotina</taxon>
        <taxon>Eurotiomycetes</taxon>
        <taxon>Eurotiomycetidae</taxon>
        <taxon>Onygenales</taxon>
        <taxon>Arthrodermataceae</taxon>
        <taxon>Trichophyton</taxon>
    </lineage>
</organism>
<sequence length="261" mass="29349">MKGLMMLFLAVTSVAALAAPQPKEGLTQGTFICAAAPCSNDAYCKSNGCYKCQHGLLPSRQWSNLIPFTFSHPSATSLSEMSSEPIFFWKPEQEHGYLGQWWKSPFTVPAEGGGEELKYENCEHYMMHQKGVLFAPDDPVTQQILAPSGPVPGPKEIKALGRKVPNFDEEVWKKERFRIVVQGNYYKFTQNPDLKAQLLETGDRELVEASPRDRIWGVGFGAKNAPARRAKWGLNLLGKALMEVRDQIRREEEEEEAEQDN</sequence>
<proteinExistence type="predicted"/>
<dbReference type="AlphaFoldDB" id="A0A178ESP7"/>
<dbReference type="VEuPathDB" id="FungiDB:TERG_00914"/>
<evidence type="ECO:0000259" key="3">
    <source>
        <dbReference type="Pfam" id="PF08719"/>
    </source>
</evidence>
<evidence type="ECO:0000313" key="4">
    <source>
        <dbReference type="EMBL" id="OAL63081.1"/>
    </source>
</evidence>
<feature type="coiled-coil region" evidence="1">
    <location>
        <begin position="234"/>
        <end position="261"/>
    </location>
</feature>
<protein>
    <recommendedName>
        <fullName evidence="3">NADAR domain-containing protein</fullName>
    </recommendedName>
</protein>
<keyword evidence="2" id="KW-0732">Signal</keyword>
<accession>A0A178ESP7</accession>
<dbReference type="VEuPathDB" id="FungiDB:TERG_11650"/>
<dbReference type="CDD" id="cd15457">
    <property type="entry name" value="NADAR"/>
    <property type="match status" value="1"/>
</dbReference>
<name>A0A178ESP7_TRIRU</name>
<evidence type="ECO:0000313" key="5">
    <source>
        <dbReference type="Proteomes" id="UP000243015"/>
    </source>
</evidence>
<dbReference type="Proteomes" id="UP000243015">
    <property type="component" value="Unassembled WGS sequence"/>
</dbReference>
<evidence type="ECO:0000256" key="2">
    <source>
        <dbReference type="SAM" id="SignalP"/>
    </source>
</evidence>
<comment type="caution">
    <text evidence="4">The sequence shown here is derived from an EMBL/GenBank/DDBJ whole genome shotgun (WGS) entry which is preliminary data.</text>
</comment>
<evidence type="ECO:0000256" key="1">
    <source>
        <dbReference type="SAM" id="Coils"/>
    </source>
</evidence>